<reference evidence="4" key="1">
    <citation type="submission" date="2011-05" db="EMBL/GenBank/DDBJ databases">
        <authorList>
            <person name="Richards S.R."/>
            <person name="Qu J."/>
            <person name="Jiang H."/>
            <person name="Jhangiani S.N."/>
            <person name="Agravi P."/>
            <person name="Goodspeed R."/>
            <person name="Gross S."/>
            <person name="Mandapat C."/>
            <person name="Jackson L."/>
            <person name="Mathew T."/>
            <person name="Pu L."/>
            <person name="Thornton R."/>
            <person name="Saada N."/>
            <person name="Wilczek-Boney K.B."/>
            <person name="Lee S."/>
            <person name="Kovar C."/>
            <person name="Wu Y."/>
            <person name="Scherer S.E."/>
            <person name="Worley K.C."/>
            <person name="Muzny D.M."/>
            <person name="Gibbs R."/>
        </authorList>
    </citation>
    <scope>NUCLEOTIDE SEQUENCE</scope>
    <source>
        <strain evidence="4">Brora</strain>
    </source>
</reference>
<keyword evidence="2" id="KW-0472">Membrane</keyword>
<keyword evidence="2" id="KW-0812">Transmembrane</keyword>
<protein>
    <submittedName>
        <fullName evidence="3">Uncharacterized protein</fullName>
    </submittedName>
</protein>
<evidence type="ECO:0000256" key="1">
    <source>
        <dbReference type="SAM" id="MobiDB-lite"/>
    </source>
</evidence>
<dbReference type="HOGENOM" id="CLU_663204_0_0_1"/>
<evidence type="ECO:0000313" key="4">
    <source>
        <dbReference type="Proteomes" id="UP000014500"/>
    </source>
</evidence>
<sequence length="415" mass="47851">VTIHVNNLCRTNGCHVLQNHVVNACLCIFCLYTCFKLYEASRASYYYQADYIMQDSAYYRPQTSGDKFLLLVQTPIQWQQCIHKIHKFPLLQNQMLIIFQQVQRQRAEKVAFFAGKSKFLDPRKHFYFIKPLLIVLVMVTYDQTVDYSVVFLMLSAAILIYYFLEIAERIQKDLSKNPSPPPQTPPPNKKKTVAHKEPKREPKRKKTAKKKNKSLVYTFSFDLEGLRIELLQILFITHQAIFYNVTEIPCNPKSFSNLSKSSCSTLILICVVYIVTIVTIVTSIAILLFTIFVAVLFHTYQHQKQRWNTTRTASRYLSNNSLPYQILHNEEVTPFETSYEPAYPETGTNYPASQNQEVYRHHLLWKTQIKLTVGTAGNQMLCTIVKGGSPSADSPHRHLPLTISPPAYVVYSGSR</sequence>
<feature type="compositionally biased region" description="Pro residues" evidence="1">
    <location>
        <begin position="178"/>
        <end position="187"/>
    </location>
</feature>
<evidence type="ECO:0000256" key="2">
    <source>
        <dbReference type="SAM" id="Phobius"/>
    </source>
</evidence>
<feature type="transmembrane region" description="Helical" evidence="2">
    <location>
        <begin position="147"/>
        <end position="164"/>
    </location>
</feature>
<feature type="transmembrane region" description="Helical" evidence="2">
    <location>
        <begin position="125"/>
        <end position="141"/>
    </location>
</feature>
<feature type="transmembrane region" description="Helical" evidence="2">
    <location>
        <begin position="266"/>
        <end position="297"/>
    </location>
</feature>
<evidence type="ECO:0000313" key="3">
    <source>
        <dbReference type="EnsemblMetazoa" id="SMAR011016-PA"/>
    </source>
</evidence>
<name>T1JB79_STRMM</name>
<keyword evidence="2" id="KW-1133">Transmembrane helix</keyword>
<dbReference type="EMBL" id="JH432010">
    <property type="status" value="NOT_ANNOTATED_CDS"/>
    <property type="molecule type" value="Genomic_DNA"/>
</dbReference>
<proteinExistence type="predicted"/>
<dbReference type="AlphaFoldDB" id="T1JB79"/>
<organism evidence="3 4">
    <name type="scientific">Strigamia maritima</name>
    <name type="common">European centipede</name>
    <name type="synonym">Geophilus maritimus</name>
    <dbReference type="NCBI Taxonomy" id="126957"/>
    <lineage>
        <taxon>Eukaryota</taxon>
        <taxon>Metazoa</taxon>
        <taxon>Ecdysozoa</taxon>
        <taxon>Arthropoda</taxon>
        <taxon>Myriapoda</taxon>
        <taxon>Chilopoda</taxon>
        <taxon>Pleurostigmophora</taxon>
        <taxon>Geophilomorpha</taxon>
        <taxon>Linotaeniidae</taxon>
        <taxon>Strigamia</taxon>
    </lineage>
</organism>
<reference evidence="3" key="2">
    <citation type="submission" date="2015-02" db="UniProtKB">
        <authorList>
            <consortium name="EnsemblMetazoa"/>
        </authorList>
    </citation>
    <scope>IDENTIFICATION</scope>
</reference>
<dbReference type="EnsemblMetazoa" id="SMAR011016-RA">
    <property type="protein sequence ID" value="SMAR011016-PA"/>
    <property type="gene ID" value="SMAR011016"/>
</dbReference>
<accession>T1JB79</accession>
<keyword evidence="4" id="KW-1185">Reference proteome</keyword>
<feature type="region of interest" description="Disordered" evidence="1">
    <location>
        <begin position="174"/>
        <end position="209"/>
    </location>
</feature>
<dbReference type="Proteomes" id="UP000014500">
    <property type="component" value="Unassembled WGS sequence"/>
</dbReference>